<keyword evidence="3" id="KW-0862">Zinc</keyword>
<dbReference type="Proteomes" id="UP000829364">
    <property type="component" value="Chromosome 2"/>
</dbReference>
<dbReference type="GeneID" id="72065074"/>
<dbReference type="PROSITE" id="PS00518">
    <property type="entry name" value="ZF_RING_1"/>
    <property type="match status" value="1"/>
</dbReference>
<keyword evidence="7" id="KW-1185">Reference proteome</keyword>
<dbReference type="InterPro" id="IPR017907">
    <property type="entry name" value="Znf_RING_CS"/>
</dbReference>
<accession>A0A9Q8V852</accession>
<dbReference type="GO" id="GO:0008270">
    <property type="term" value="F:zinc ion binding"/>
    <property type="evidence" value="ECO:0007669"/>
    <property type="project" value="UniProtKB-KW"/>
</dbReference>
<dbReference type="RefSeq" id="XP_047840181.1">
    <property type="nucleotide sequence ID" value="XM_047984207.1"/>
</dbReference>
<dbReference type="EMBL" id="CP086355">
    <property type="protein sequence ID" value="UNI16700.1"/>
    <property type="molecule type" value="Genomic_DNA"/>
</dbReference>
<protein>
    <recommendedName>
        <fullName evidence="5">RING-type domain-containing protein</fullName>
    </recommendedName>
</protein>
<reference evidence="6" key="1">
    <citation type="submission" date="2021-11" db="EMBL/GenBank/DDBJ databases">
        <title>Purpureocillium_takamizusanense_genome.</title>
        <authorList>
            <person name="Nguyen N.-H."/>
        </authorList>
    </citation>
    <scope>NUCLEOTIDE SEQUENCE</scope>
    <source>
        <strain evidence="6">PT3</strain>
    </source>
</reference>
<evidence type="ECO:0000259" key="5">
    <source>
        <dbReference type="PROSITE" id="PS50089"/>
    </source>
</evidence>
<dbReference type="OrthoDB" id="5153638at2759"/>
<proteinExistence type="predicted"/>
<evidence type="ECO:0000256" key="1">
    <source>
        <dbReference type="ARBA" id="ARBA00022723"/>
    </source>
</evidence>
<organism evidence="6 7">
    <name type="scientific">Purpureocillium takamizusanense</name>
    <dbReference type="NCBI Taxonomy" id="2060973"/>
    <lineage>
        <taxon>Eukaryota</taxon>
        <taxon>Fungi</taxon>
        <taxon>Dikarya</taxon>
        <taxon>Ascomycota</taxon>
        <taxon>Pezizomycotina</taxon>
        <taxon>Sordariomycetes</taxon>
        <taxon>Hypocreomycetidae</taxon>
        <taxon>Hypocreales</taxon>
        <taxon>Ophiocordycipitaceae</taxon>
        <taxon>Purpureocillium</taxon>
    </lineage>
</organism>
<keyword evidence="1" id="KW-0479">Metal-binding</keyword>
<evidence type="ECO:0000256" key="4">
    <source>
        <dbReference type="PROSITE-ProRule" id="PRU00175"/>
    </source>
</evidence>
<evidence type="ECO:0000313" key="7">
    <source>
        <dbReference type="Proteomes" id="UP000829364"/>
    </source>
</evidence>
<keyword evidence="2 4" id="KW-0863">Zinc-finger</keyword>
<gene>
    <name evidence="6" type="ORF">JDV02_003114</name>
</gene>
<dbReference type="InterPro" id="IPR001841">
    <property type="entry name" value="Znf_RING"/>
</dbReference>
<evidence type="ECO:0000256" key="2">
    <source>
        <dbReference type="ARBA" id="ARBA00022771"/>
    </source>
</evidence>
<feature type="domain" description="RING-type" evidence="5">
    <location>
        <begin position="341"/>
        <end position="380"/>
    </location>
</feature>
<evidence type="ECO:0000313" key="6">
    <source>
        <dbReference type="EMBL" id="UNI16700.1"/>
    </source>
</evidence>
<sequence length="795" mass="88565">MCSIHQLVLNLGGAAEHLAVVNLTDCRLFASRGLQLRQAGWSTVVADCGERACGRLQQVHWRPSSTDQLYGRVLFPLSAAVVLFADRLGGIKAAASVTAGILRFSPIVDSVTPPSLLVLCRKETCSEDAFSHHLTTELLCALREAHPEESRSFSEVRQMWSSRVRHIRIITQPGSQCWPEVSQAAEQTSNIRYNEGYGLSGCQFRRLLCHAMEYFDQGSDDTFDILQALGVQNPVTDHARVYLGALLRQKQGTQEERIKVAASCLAFNAYRGNAYVSHPGTVVQALASRLLRTIVDDYDSIMGVLRHYFVKVVQQHMARESTIAEQHLTLMRTLRDKVPGCSLCLLRTPVHMLTCGHELCDHCAGALRECPKLERCRLCKAVNYSALPVSPNVAGPRALVVSGSAISAVRFLLKIRKLLFGHLEDYFDLIASSEPAAIVLAEYFGHQKSLQQCLELADTLQKRPTWFRRRAALPKSRARLLVLAGNRVHSNYGISSLDDGQRRQLLSRLRHAWHSDGESESFTRRIAQSETHTIWGRRGFLTIEHHRGAARLFSSGEIKTSAGKMFAALFFLRLQRARPTNTQLPIMLDLEVACRLPAGEHLNAVVHALLDHQVQLYWSLPSGRLPMRMCDRKSWIRAAKFDEPLRWGLRVESPSENTQIQVHIDNIYALGEKEEVGNSSRTVTDFLTEARDDSRKDGDSDPRVGPASCDAGAAYSHFEHSSSHIDDGAASSKGQLGQFGKSMKQLVDQDEESVVTEFDLDSQLVSSATCTQFSGLESELDDLGSELESILRQWD</sequence>
<name>A0A9Q8V852_9HYPO</name>
<evidence type="ECO:0000256" key="3">
    <source>
        <dbReference type="ARBA" id="ARBA00022833"/>
    </source>
</evidence>
<dbReference type="PROSITE" id="PS50089">
    <property type="entry name" value="ZF_RING_2"/>
    <property type="match status" value="1"/>
</dbReference>
<dbReference type="KEGG" id="ptkz:JDV02_003114"/>
<dbReference type="AlphaFoldDB" id="A0A9Q8V852"/>